<evidence type="ECO:0000313" key="2">
    <source>
        <dbReference type="EMBL" id="MBP2189572.1"/>
    </source>
</evidence>
<proteinExistence type="predicted"/>
<evidence type="ECO:0000259" key="1">
    <source>
        <dbReference type="Pfam" id="PF13847"/>
    </source>
</evidence>
<dbReference type="Gene3D" id="3.40.50.150">
    <property type="entry name" value="Vaccinia Virus protein VP39"/>
    <property type="match status" value="1"/>
</dbReference>
<dbReference type="PANTHER" id="PTHR43464">
    <property type="entry name" value="METHYLTRANSFERASE"/>
    <property type="match status" value="1"/>
</dbReference>
<dbReference type="Pfam" id="PF13847">
    <property type="entry name" value="Methyltransf_31"/>
    <property type="match status" value="1"/>
</dbReference>
<accession>A0ABS4QD05</accession>
<dbReference type="Proteomes" id="UP001519325">
    <property type="component" value="Unassembled WGS sequence"/>
</dbReference>
<feature type="domain" description="Methyltransferase" evidence="1">
    <location>
        <begin position="40"/>
        <end position="150"/>
    </location>
</feature>
<keyword evidence="2" id="KW-0489">Methyltransferase</keyword>
<sequence length="221" mass="23603">MSTPVETWNALYDNDSAPWVIGEPQPAIVSLEQQGWIRGRVLDPGSGAGEHTILLTRLGYDVRGVDVSPSAVEYARRNAAAQGVPGARFDVADALDLTAAAALADDDGAPLFDTIVDSALFHVFGAAPDARAAYVRSLHAVCKPGGRVHVLALSDREPGFGPRISDSIIRESFSAGWELEDLQPARYLGRVTESVAEQAAALEQANGRVSVAAWLARFRRL</sequence>
<keyword evidence="3" id="KW-1185">Reference proteome</keyword>
<dbReference type="CDD" id="cd02440">
    <property type="entry name" value="AdoMet_MTases"/>
    <property type="match status" value="1"/>
</dbReference>
<dbReference type="PANTHER" id="PTHR43464:SF82">
    <property type="entry name" value="METHYLTRANSFERASE DOMAIN-CONTAINING PROTEIN"/>
    <property type="match status" value="1"/>
</dbReference>
<comment type="caution">
    <text evidence="2">The sequence shown here is derived from an EMBL/GenBank/DDBJ whole genome shotgun (WGS) entry which is preliminary data.</text>
</comment>
<dbReference type="SUPFAM" id="SSF53335">
    <property type="entry name" value="S-adenosyl-L-methionine-dependent methyltransferases"/>
    <property type="match status" value="1"/>
</dbReference>
<name>A0ABS4QD05_9NOCA</name>
<organism evidence="2 3">
    <name type="scientific">Nocardia goodfellowii</name>
    <dbReference type="NCBI Taxonomy" id="882446"/>
    <lineage>
        <taxon>Bacteria</taxon>
        <taxon>Bacillati</taxon>
        <taxon>Actinomycetota</taxon>
        <taxon>Actinomycetes</taxon>
        <taxon>Mycobacteriales</taxon>
        <taxon>Nocardiaceae</taxon>
        <taxon>Nocardia</taxon>
    </lineage>
</organism>
<dbReference type="GO" id="GO:0008168">
    <property type="term" value="F:methyltransferase activity"/>
    <property type="evidence" value="ECO:0007669"/>
    <property type="project" value="UniProtKB-KW"/>
</dbReference>
<dbReference type="RefSeq" id="WP_209888442.1">
    <property type="nucleotide sequence ID" value="NZ_JAGGMR010000001.1"/>
</dbReference>
<reference evidence="2 3" key="1">
    <citation type="submission" date="2021-03" db="EMBL/GenBank/DDBJ databases">
        <title>Sequencing the genomes of 1000 actinobacteria strains.</title>
        <authorList>
            <person name="Klenk H.-P."/>
        </authorList>
    </citation>
    <scope>NUCLEOTIDE SEQUENCE [LARGE SCALE GENOMIC DNA]</scope>
    <source>
        <strain evidence="2 3">DSM 45516</strain>
    </source>
</reference>
<evidence type="ECO:0000313" key="3">
    <source>
        <dbReference type="Proteomes" id="UP001519325"/>
    </source>
</evidence>
<dbReference type="InterPro" id="IPR025714">
    <property type="entry name" value="Methyltranfer_dom"/>
</dbReference>
<gene>
    <name evidence="2" type="ORF">BJ987_002473</name>
</gene>
<protein>
    <submittedName>
        <fullName evidence="2">SAM-dependent methyltransferase</fullName>
    </submittedName>
</protein>
<keyword evidence="2" id="KW-0808">Transferase</keyword>
<dbReference type="GO" id="GO:0032259">
    <property type="term" value="P:methylation"/>
    <property type="evidence" value="ECO:0007669"/>
    <property type="project" value="UniProtKB-KW"/>
</dbReference>
<dbReference type="InterPro" id="IPR029063">
    <property type="entry name" value="SAM-dependent_MTases_sf"/>
</dbReference>
<dbReference type="EMBL" id="JAGGMR010000001">
    <property type="protein sequence ID" value="MBP2189572.1"/>
    <property type="molecule type" value="Genomic_DNA"/>
</dbReference>